<proteinExistence type="inferred from homology"/>
<dbReference type="EMBL" id="JBHTAI010000024">
    <property type="protein sequence ID" value="MFC7152595.1"/>
    <property type="molecule type" value="Genomic_DNA"/>
</dbReference>
<dbReference type="PANTHER" id="PTHR36845">
    <property type="entry name" value="HYDROLASE, PUTATIVE (AFU_ORTHOLOGUE AFUA_7G05090)-RELATED"/>
    <property type="match status" value="1"/>
</dbReference>
<dbReference type="Proteomes" id="UP001596378">
    <property type="component" value="Unassembled WGS sequence"/>
</dbReference>
<sequence>MQKRDWVEEAWAEGIAKVRSASRRIGARFPHGSHDGRYQLMPPAYWTAGFWTGLLWLADRERPDAELRVIAEQCEARLDELLLDYDSLSHDVGFMWTLSAVAQWRLGGGAVSRRRGLLAASHLAGRFNLQGRFIRAWNLPERTGWAIIDCLMNMPLLYWATEQTGDPRFRMIAEAHTRTAAGHFLREDGSVRHVVCFNPETGEREGVLGGQGYAENSAWARGTAWGLYGWTLGFRHTGREEFATAARRAADFFLENLPEDRVPYWDFRLPSFAGAPRDSSAAAIAASGLLDLADTVGGEKGGDYREQALAILRSLTENYRGDDTEEAILLHGTGNLPMNQNVDRPLIYGDYYYMEALSKLKGHPGLWGPWDR</sequence>
<dbReference type="InterPro" id="IPR012341">
    <property type="entry name" value="6hp_glycosidase-like_sf"/>
</dbReference>
<name>A0ABW2FKI7_9BACL</name>
<dbReference type="SUPFAM" id="SSF48208">
    <property type="entry name" value="Six-hairpin glycosidases"/>
    <property type="match status" value="1"/>
</dbReference>
<dbReference type="InterPro" id="IPR008928">
    <property type="entry name" value="6-hairpin_glycosidase_sf"/>
</dbReference>
<protein>
    <submittedName>
        <fullName evidence="3">Glycosyl hydrolase</fullName>
    </submittedName>
</protein>
<dbReference type="PANTHER" id="PTHR36845:SF1">
    <property type="entry name" value="HYDROLASE, PUTATIVE (AFU_ORTHOLOGUE AFUA_7G05090)-RELATED"/>
    <property type="match status" value="1"/>
</dbReference>
<keyword evidence="4" id="KW-1185">Reference proteome</keyword>
<comment type="caution">
    <text evidence="3">The sequence shown here is derived from an EMBL/GenBank/DDBJ whole genome shotgun (WGS) entry which is preliminary data.</text>
</comment>
<dbReference type="GO" id="GO:0016787">
    <property type="term" value="F:hydrolase activity"/>
    <property type="evidence" value="ECO:0007669"/>
    <property type="project" value="UniProtKB-KW"/>
</dbReference>
<dbReference type="InterPro" id="IPR052369">
    <property type="entry name" value="UG_Glycosaminoglycan_Hydrolase"/>
</dbReference>
<evidence type="ECO:0000313" key="3">
    <source>
        <dbReference type="EMBL" id="MFC7152595.1"/>
    </source>
</evidence>
<evidence type="ECO:0000256" key="1">
    <source>
        <dbReference type="ARBA" id="ARBA00022801"/>
    </source>
</evidence>
<reference evidence="4" key="1">
    <citation type="journal article" date="2019" name="Int. J. Syst. Evol. Microbiol.">
        <title>The Global Catalogue of Microorganisms (GCM) 10K type strain sequencing project: providing services to taxonomists for standard genome sequencing and annotation.</title>
        <authorList>
            <consortium name="The Broad Institute Genomics Platform"/>
            <consortium name="The Broad Institute Genome Sequencing Center for Infectious Disease"/>
            <person name="Wu L."/>
            <person name="Ma J."/>
        </authorList>
    </citation>
    <scope>NUCLEOTIDE SEQUENCE [LARGE SCALE GENOMIC DNA]</scope>
    <source>
        <strain evidence="4">KCTC 12907</strain>
    </source>
</reference>
<comment type="similarity">
    <text evidence="2">Belongs to the glycosyl hydrolase 88 family.</text>
</comment>
<gene>
    <name evidence="3" type="ORF">ACFQMJ_29005</name>
</gene>
<accession>A0ABW2FKI7</accession>
<evidence type="ECO:0000313" key="4">
    <source>
        <dbReference type="Proteomes" id="UP001596378"/>
    </source>
</evidence>
<organism evidence="3 4">
    <name type="scientific">Cohnella cellulosilytica</name>
    <dbReference type="NCBI Taxonomy" id="986710"/>
    <lineage>
        <taxon>Bacteria</taxon>
        <taxon>Bacillati</taxon>
        <taxon>Bacillota</taxon>
        <taxon>Bacilli</taxon>
        <taxon>Bacillales</taxon>
        <taxon>Paenibacillaceae</taxon>
        <taxon>Cohnella</taxon>
    </lineage>
</organism>
<evidence type="ECO:0000256" key="2">
    <source>
        <dbReference type="ARBA" id="ARBA00038358"/>
    </source>
</evidence>
<dbReference type="RefSeq" id="WP_378051660.1">
    <property type="nucleotide sequence ID" value="NZ_JBHMDN010000035.1"/>
</dbReference>
<keyword evidence="1 3" id="KW-0378">Hydrolase</keyword>
<dbReference type="Gene3D" id="1.50.10.10">
    <property type="match status" value="1"/>
</dbReference>